<dbReference type="EMBL" id="ASPP01020768">
    <property type="protein sequence ID" value="ETO13187.1"/>
    <property type="molecule type" value="Genomic_DNA"/>
</dbReference>
<reference evidence="1 2" key="1">
    <citation type="journal article" date="2013" name="Curr. Biol.">
        <title>The Genome of the Foraminiferan Reticulomyxa filosa.</title>
        <authorList>
            <person name="Glockner G."/>
            <person name="Hulsmann N."/>
            <person name="Schleicher M."/>
            <person name="Noegel A.A."/>
            <person name="Eichinger L."/>
            <person name="Gallinger C."/>
            <person name="Pawlowski J."/>
            <person name="Sierra R."/>
            <person name="Euteneuer U."/>
            <person name="Pillet L."/>
            <person name="Moustafa A."/>
            <person name="Platzer M."/>
            <person name="Groth M."/>
            <person name="Szafranski K."/>
            <person name="Schliwa M."/>
        </authorList>
    </citation>
    <scope>NUCLEOTIDE SEQUENCE [LARGE SCALE GENOMIC DNA]</scope>
</reference>
<protein>
    <submittedName>
        <fullName evidence="1">Uncharacterized protein</fullName>
    </submittedName>
</protein>
<organism evidence="1 2">
    <name type="scientific">Reticulomyxa filosa</name>
    <dbReference type="NCBI Taxonomy" id="46433"/>
    <lineage>
        <taxon>Eukaryota</taxon>
        <taxon>Sar</taxon>
        <taxon>Rhizaria</taxon>
        <taxon>Retaria</taxon>
        <taxon>Foraminifera</taxon>
        <taxon>Monothalamids</taxon>
        <taxon>Reticulomyxidae</taxon>
        <taxon>Reticulomyxa</taxon>
    </lineage>
</organism>
<accession>X6MIB6</accession>
<keyword evidence="2" id="KW-1185">Reference proteome</keyword>
<proteinExistence type="predicted"/>
<evidence type="ECO:0000313" key="2">
    <source>
        <dbReference type="Proteomes" id="UP000023152"/>
    </source>
</evidence>
<comment type="caution">
    <text evidence="1">The sequence shown here is derived from an EMBL/GenBank/DDBJ whole genome shotgun (WGS) entry which is preliminary data.</text>
</comment>
<evidence type="ECO:0000313" key="1">
    <source>
        <dbReference type="EMBL" id="ETO13187.1"/>
    </source>
</evidence>
<dbReference type="AlphaFoldDB" id="X6MIB6"/>
<dbReference type="Proteomes" id="UP000023152">
    <property type="component" value="Unassembled WGS sequence"/>
</dbReference>
<sequence>MAVRFEAIDQFEDIALHESSIVLCDSSRAISYEQTSDTTSGLKDRTAHYHKFAEELASIAELEECISQADAHIRMLFCGFYVYISKLFKAFANGIVGTIYKYIADEQGERIDALSQFHDKMFYKKPASIVVSIGAKRAAMARPDDHVERIIGKDTDYGRVEGHQRANTE</sequence>
<gene>
    <name evidence="1" type="ORF">RFI_24188</name>
</gene>
<name>X6MIB6_RETFI</name>